<accession>A0A6B9J5R2</accession>
<proteinExistence type="predicted"/>
<keyword evidence="1" id="KW-0812">Transmembrane</keyword>
<evidence type="ECO:0000313" key="2">
    <source>
        <dbReference type="EMBL" id="QGZ16098.1"/>
    </source>
</evidence>
<keyword evidence="1" id="KW-1133">Transmembrane helix</keyword>
<feature type="transmembrane region" description="Helical" evidence="1">
    <location>
        <begin position="24"/>
        <end position="44"/>
    </location>
</feature>
<dbReference type="EMBL" id="MN718199">
    <property type="protein sequence ID" value="QGZ16098.1"/>
    <property type="molecule type" value="Genomic_DNA"/>
</dbReference>
<keyword evidence="1" id="KW-0472">Membrane</keyword>
<gene>
    <name evidence="2" type="ORF">Kuja_1070</name>
</gene>
<protein>
    <submittedName>
        <fullName evidence="2">Putative membrane protein</fullName>
    </submittedName>
</protein>
<evidence type="ECO:0000313" key="3">
    <source>
        <dbReference type="Proteomes" id="UP000433471"/>
    </source>
</evidence>
<evidence type="ECO:0000256" key="1">
    <source>
        <dbReference type="SAM" id="Phobius"/>
    </source>
</evidence>
<dbReference type="Proteomes" id="UP000433471">
    <property type="component" value="Segment"/>
</dbReference>
<organism evidence="2 3">
    <name type="scientific">Vibrio phage vB_VchM_Kuja</name>
    <dbReference type="NCBI Taxonomy" id="2686437"/>
    <lineage>
        <taxon>Viruses</taxon>
        <taxon>Duplodnaviria</taxon>
        <taxon>Heunggongvirae</taxon>
        <taxon>Uroviricota</taxon>
        <taxon>Caudoviricetes</taxon>
        <taxon>Pantevenvirales</taxon>
        <taxon>Ackermannviridae</taxon>
        <taxon>Kujavirus</taxon>
        <taxon>Kujavirus kuja</taxon>
    </lineage>
</organism>
<sequence>MVVAIAFLLLYVSALFYVAGVINNNILLGLVAVLVGLLDVWFVLDPEFFGFVIPVETICN</sequence>
<name>A0A6B9J5R2_9CAUD</name>
<keyword evidence="3" id="KW-1185">Reference proteome</keyword>
<reference evidence="2 3" key="1">
    <citation type="submission" date="2019-11" db="EMBL/GenBank/DDBJ databases">
        <title>Characterization of a novel member of the family Ackermannviridae.</title>
        <authorList>
            <person name="Maina A.N."/>
            <person name="Mwaura F.B."/>
            <person name="Jumba M."/>
        </authorList>
    </citation>
    <scope>NUCLEOTIDE SEQUENCE [LARGE SCALE GENOMIC DNA]</scope>
</reference>